<feature type="transmembrane region" description="Helical" evidence="1">
    <location>
        <begin position="129"/>
        <end position="154"/>
    </location>
</feature>
<organism evidence="2 3">
    <name type="scientific">Micromonospora viridifaciens</name>
    <dbReference type="NCBI Taxonomy" id="1881"/>
    <lineage>
        <taxon>Bacteria</taxon>
        <taxon>Bacillati</taxon>
        <taxon>Actinomycetota</taxon>
        <taxon>Actinomycetes</taxon>
        <taxon>Micromonosporales</taxon>
        <taxon>Micromonosporaceae</taxon>
        <taxon>Micromonospora</taxon>
    </lineage>
</organism>
<evidence type="ECO:0000313" key="2">
    <source>
        <dbReference type="EMBL" id="SCE79596.1"/>
    </source>
</evidence>
<keyword evidence="1" id="KW-1133">Transmembrane helix</keyword>
<reference evidence="3" key="1">
    <citation type="submission" date="2016-06" db="EMBL/GenBank/DDBJ databases">
        <authorList>
            <person name="Varghese N."/>
            <person name="Submissions Spin"/>
        </authorList>
    </citation>
    <scope>NUCLEOTIDE SEQUENCE [LARGE SCALE GENOMIC DNA]</scope>
    <source>
        <strain evidence="3">DSM 43909</strain>
    </source>
</reference>
<evidence type="ECO:0000256" key="1">
    <source>
        <dbReference type="SAM" id="Phobius"/>
    </source>
</evidence>
<keyword evidence="1" id="KW-0812">Transmembrane</keyword>
<sequence length="158" mass="16395">MLATQTEPIVIDRVDGPVVVEVKALGTPRVLVGGIPETGRRNTFELPAVGGGTVRAKLKTNIVDPYPVIEIDGVKHRTGPNTPVVLRVLMLLPFLLVLKGGLIGGLFGGVGFAVNHSIALSDRSTGAKAALMILAALGVCLVYLVLAGIVLTAVEQQA</sequence>
<evidence type="ECO:0000313" key="3">
    <source>
        <dbReference type="Proteomes" id="UP000198242"/>
    </source>
</evidence>
<name>A0A1C4V6M5_MICVI</name>
<dbReference type="AlphaFoldDB" id="A0A1C4V6M5"/>
<dbReference type="Proteomes" id="UP000198242">
    <property type="component" value="Chromosome I"/>
</dbReference>
<keyword evidence="3" id="KW-1185">Reference proteome</keyword>
<accession>A0A1C4V6M5</accession>
<gene>
    <name evidence="2" type="ORF">GA0074695_1187</name>
</gene>
<dbReference type="EMBL" id="LT607411">
    <property type="protein sequence ID" value="SCE79596.1"/>
    <property type="molecule type" value="Genomic_DNA"/>
</dbReference>
<proteinExistence type="predicted"/>
<protein>
    <submittedName>
        <fullName evidence="2">Uncharacterized protein</fullName>
    </submittedName>
</protein>
<feature type="transmembrane region" description="Helical" evidence="1">
    <location>
        <begin position="84"/>
        <end position="109"/>
    </location>
</feature>
<keyword evidence="1" id="KW-0472">Membrane</keyword>